<accession>A0ABR1QNP7</accession>
<protein>
    <submittedName>
        <fullName evidence="2">Uncharacterized protein</fullName>
    </submittedName>
</protein>
<keyword evidence="3" id="KW-1185">Reference proteome</keyword>
<dbReference type="EMBL" id="JAQQWE010000002">
    <property type="protein sequence ID" value="KAK7961568.1"/>
    <property type="molecule type" value="Genomic_DNA"/>
</dbReference>
<gene>
    <name evidence="2" type="ORF">PG986_002393</name>
</gene>
<dbReference type="GeneID" id="92071677"/>
<dbReference type="RefSeq" id="XP_066703679.1">
    <property type="nucleotide sequence ID" value="XM_066838615.1"/>
</dbReference>
<sequence>MPLINIQSFPYEQLNAQHRQQAVQSKPNIIDKFGYIKGSGARDPIGADGLARSSEDKGSFRFWDIPEQQFNQSFGRLSATGAVSLPANGDWSLSVEVAADIPIPSGSMYGGGNGTFFTGSRILLNAPPATGGVNASSDDAWQTCVTFWDLIVDEYPDELREDDGSCSSGLSPDCIGAIEREIVDDSSPQSGCTCPQLDKIDSCANSTDMNSWPNGQLEVRRYGGPLHDSPNDLTSYNETGSIAWPVAVVRSEPRPGNTSRIDRTTAKLSCVRANKAAEGGSVPGKPSTGGGISSGRTPGVWASFSY</sequence>
<name>A0ABR1QNP7_9PEZI</name>
<feature type="region of interest" description="Disordered" evidence="1">
    <location>
        <begin position="276"/>
        <end position="306"/>
    </location>
</feature>
<evidence type="ECO:0000313" key="3">
    <source>
        <dbReference type="Proteomes" id="UP001391051"/>
    </source>
</evidence>
<comment type="caution">
    <text evidence="2">The sequence shown here is derived from an EMBL/GenBank/DDBJ whole genome shotgun (WGS) entry which is preliminary data.</text>
</comment>
<evidence type="ECO:0000256" key="1">
    <source>
        <dbReference type="SAM" id="MobiDB-lite"/>
    </source>
</evidence>
<evidence type="ECO:0000313" key="2">
    <source>
        <dbReference type="EMBL" id="KAK7961568.1"/>
    </source>
</evidence>
<organism evidence="2 3">
    <name type="scientific">Apiospora aurea</name>
    <dbReference type="NCBI Taxonomy" id="335848"/>
    <lineage>
        <taxon>Eukaryota</taxon>
        <taxon>Fungi</taxon>
        <taxon>Dikarya</taxon>
        <taxon>Ascomycota</taxon>
        <taxon>Pezizomycotina</taxon>
        <taxon>Sordariomycetes</taxon>
        <taxon>Xylariomycetidae</taxon>
        <taxon>Amphisphaeriales</taxon>
        <taxon>Apiosporaceae</taxon>
        <taxon>Apiospora</taxon>
    </lineage>
</organism>
<dbReference type="Proteomes" id="UP001391051">
    <property type="component" value="Unassembled WGS sequence"/>
</dbReference>
<reference evidence="2 3" key="1">
    <citation type="submission" date="2023-01" db="EMBL/GenBank/DDBJ databases">
        <title>Analysis of 21 Apiospora genomes using comparative genomics revels a genus with tremendous synthesis potential of carbohydrate active enzymes and secondary metabolites.</title>
        <authorList>
            <person name="Sorensen T."/>
        </authorList>
    </citation>
    <scope>NUCLEOTIDE SEQUENCE [LARGE SCALE GENOMIC DNA]</scope>
    <source>
        <strain evidence="2 3">CBS 24483</strain>
    </source>
</reference>
<proteinExistence type="predicted"/>